<proteinExistence type="predicted"/>
<organism evidence="2 3">
    <name type="scientific">Pedobacter hiemivivus</name>
    <dbReference type="NCBI Taxonomy" id="2530454"/>
    <lineage>
        <taxon>Bacteria</taxon>
        <taxon>Pseudomonadati</taxon>
        <taxon>Bacteroidota</taxon>
        <taxon>Sphingobacteriia</taxon>
        <taxon>Sphingobacteriales</taxon>
        <taxon>Sphingobacteriaceae</taxon>
        <taxon>Pedobacter</taxon>
    </lineage>
</organism>
<dbReference type="InterPro" id="IPR055760">
    <property type="entry name" value="DUF7336"/>
</dbReference>
<accession>A0A4U1GFT0</accession>
<name>A0A4U1GFT0_9SPHI</name>
<feature type="domain" description="DUF7336" evidence="1">
    <location>
        <begin position="5"/>
        <end position="70"/>
    </location>
</feature>
<dbReference type="Proteomes" id="UP000309594">
    <property type="component" value="Unassembled WGS sequence"/>
</dbReference>
<gene>
    <name evidence="2" type="ORF">FBD94_14710</name>
</gene>
<reference evidence="2 3" key="1">
    <citation type="submission" date="2019-04" db="EMBL/GenBank/DDBJ databases">
        <title>Pedobacter sp. RP-1-16 sp. nov., isolated from Arctic soil.</title>
        <authorList>
            <person name="Dahal R.H."/>
            <person name="Kim D.-U."/>
        </authorList>
    </citation>
    <scope>NUCLEOTIDE SEQUENCE [LARGE SCALE GENOMIC DNA]</scope>
    <source>
        <strain evidence="2 3">RP-1-16</strain>
    </source>
</reference>
<evidence type="ECO:0000259" key="1">
    <source>
        <dbReference type="Pfam" id="PF24024"/>
    </source>
</evidence>
<protein>
    <recommendedName>
        <fullName evidence="1">DUF7336 domain-containing protein</fullName>
    </recommendedName>
</protein>
<comment type="caution">
    <text evidence="2">The sequence shown here is derived from an EMBL/GenBank/DDBJ whole genome shotgun (WGS) entry which is preliminary data.</text>
</comment>
<dbReference type="AlphaFoldDB" id="A0A4U1GFT0"/>
<dbReference type="RefSeq" id="WP_136880727.1">
    <property type="nucleotide sequence ID" value="NZ_SWDX01000005.1"/>
</dbReference>
<sequence>MDIEFVYLLWHTHFNEKLPGGEDVKLMGVYSTENKAIAAQSRAELLEGFKDSKEGFEISYNKIDQDEWVSGFVTE</sequence>
<dbReference type="EMBL" id="SWDX01000005">
    <property type="protein sequence ID" value="TKC60162.1"/>
    <property type="molecule type" value="Genomic_DNA"/>
</dbReference>
<evidence type="ECO:0000313" key="3">
    <source>
        <dbReference type="Proteomes" id="UP000309594"/>
    </source>
</evidence>
<evidence type="ECO:0000313" key="2">
    <source>
        <dbReference type="EMBL" id="TKC60162.1"/>
    </source>
</evidence>
<dbReference type="Pfam" id="PF24024">
    <property type="entry name" value="DUF7336"/>
    <property type="match status" value="1"/>
</dbReference>